<dbReference type="AlphaFoldDB" id="A0AA35PWX7"/>
<sequence>MSHILKLPVEILNCILGMLVTSIGPSHIHKMLLMCRFHVFRNTPPLSVGTGDCSERRNAQFLRYILIDKSQLAHLVRVIVMGNTRSRKGGRELNADAITASTPQELDTYEHRIRDVMLPASQYTELMMRRNQLIEDLRRGFSEAQLSLILLFCRQVRTLCFEQEDPVFNLPMVMEFGAYLNTLPYRDLHPGPLSSIEEVYGEPGSMRNGKTLWQWAKMLLTLPRLRVYEAMLGDCPSAGAPVRGVPPRSAPVREIILRQSNIRAEMLNRIFQSCRAVEKFELSKYTHKYMCGSICICFRVKPGHRGALSSFVSARQVLNAILPHRDTLTHLRLILHDEQGKSMRSHPAWLVHMGTRLRNMAALQTLEIEMESLTAHHKTPVPDDCPRLVDCLPRSLVNLHIENCNALSVEPAAELLREVERGDTFTQLRQIRLLFDLDSVTVKDIDLVLISPDTTLSVMFQSRNGQFFDLAAPVNTRTRKTTSVSSRVYADDIRKKWLPLRGIAAQRDPTSWDPNKLISAPKLCSRYRDEEVEYLM</sequence>
<proteinExistence type="predicted"/>
<comment type="caution">
    <text evidence="1">The sequence shown here is derived from an EMBL/GenBank/DDBJ whole genome shotgun (WGS) entry which is preliminary data.</text>
</comment>
<keyword evidence="2" id="KW-1185">Reference proteome</keyword>
<name>A0AA35PWX7_9HYPO</name>
<protein>
    <submittedName>
        <fullName evidence="1">Uncharacterized protein</fullName>
    </submittedName>
</protein>
<accession>A0AA35PWX7</accession>
<dbReference type="Proteomes" id="UP001160390">
    <property type="component" value="Unassembled WGS sequence"/>
</dbReference>
<evidence type="ECO:0000313" key="2">
    <source>
        <dbReference type="Proteomes" id="UP001160390"/>
    </source>
</evidence>
<reference evidence="1" key="1">
    <citation type="submission" date="2023-01" db="EMBL/GenBank/DDBJ databases">
        <authorList>
            <person name="Piombo E."/>
        </authorList>
    </citation>
    <scope>NUCLEOTIDE SEQUENCE</scope>
</reference>
<gene>
    <name evidence="1" type="ORF">CCHLO57077_00012989</name>
</gene>
<dbReference type="EMBL" id="CABFNP030000582">
    <property type="protein sequence ID" value="CAI6046008.1"/>
    <property type="molecule type" value="Genomic_DNA"/>
</dbReference>
<organism evidence="1 2">
    <name type="scientific">Clonostachys chloroleuca</name>
    <dbReference type="NCBI Taxonomy" id="1926264"/>
    <lineage>
        <taxon>Eukaryota</taxon>
        <taxon>Fungi</taxon>
        <taxon>Dikarya</taxon>
        <taxon>Ascomycota</taxon>
        <taxon>Pezizomycotina</taxon>
        <taxon>Sordariomycetes</taxon>
        <taxon>Hypocreomycetidae</taxon>
        <taxon>Hypocreales</taxon>
        <taxon>Bionectriaceae</taxon>
        <taxon>Clonostachys</taxon>
    </lineage>
</organism>
<evidence type="ECO:0000313" key="1">
    <source>
        <dbReference type="EMBL" id="CAI6046008.1"/>
    </source>
</evidence>